<protein>
    <submittedName>
        <fullName evidence="1">Uncharacterized protein</fullName>
    </submittedName>
</protein>
<sequence length="188" mass="20819">MMSKVINVSMTDVDKQAELWRNRTVAPRPKVPALCVNSALTYVRNLFLQESILQEPSHGCGWLGDLLSGCSRYSALQYSEILIVSSLVIKHRLEFEDNGLLIKPALYGETLDVEPMWGEGGDKRQTLIHILYLLSNMVKRTGTPSSSLITSAFVSAIECFDAIGLECRSCYLIKTSSGMLQIKTATLS</sequence>
<reference evidence="1 2" key="1">
    <citation type="submission" date="2018-11" db="EMBL/GenBank/DDBJ databases">
        <title>Complete Genome Sequence of Vbrio mediterranei 117-T6: a Potential Pathogen Bacteria Isolated from the Conchocelis of Pyropia.</title>
        <authorList>
            <person name="Liu Q."/>
        </authorList>
    </citation>
    <scope>NUCLEOTIDE SEQUENCE [LARGE SCALE GENOMIC DNA]</scope>
    <source>
        <strain evidence="1 2">117-T6</strain>
    </source>
</reference>
<proteinExistence type="predicted"/>
<name>A0A3G4VIZ0_9VIBR</name>
<dbReference type="RefSeq" id="WP_124942182.1">
    <property type="nucleotide sequence ID" value="NZ_CP033578.1"/>
</dbReference>
<dbReference type="EMBL" id="CP033578">
    <property type="protein sequence ID" value="AYV24786.1"/>
    <property type="molecule type" value="Genomic_DNA"/>
</dbReference>
<evidence type="ECO:0000313" key="2">
    <source>
        <dbReference type="Proteomes" id="UP000279760"/>
    </source>
</evidence>
<organism evidence="1 2">
    <name type="scientific">Vibrio mediterranei</name>
    <dbReference type="NCBI Taxonomy" id="689"/>
    <lineage>
        <taxon>Bacteria</taxon>
        <taxon>Pseudomonadati</taxon>
        <taxon>Pseudomonadota</taxon>
        <taxon>Gammaproteobacteria</taxon>
        <taxon>Vibrionales</taxon>
        <taxon>Vibrionaceae</taxon>
        <taxon>Vibrio</taxon>
    </lineage>
</organism>
<accession>A0A3G4VIZ0</accession>
<evidence type="ECO:0000313" key="1">
    <source>
        <dbReference type="EMBL" id="AYV24786.1"/>
    </source>
</evidence>
<dbReference type="AlphaFoldDB" id="A0A3G4VIZ0"/>
<gene>
    <name evidence="1" type="ORF">ECB94_26505</name>
</gene>
<dbReference type="Proteomes" id="UP000279760">
    <property type="component" value="Chromosome 2"/>
</dbReference>